<organism evidence="3 4">
    <name type="scientific">Toxocara canis</name>
    <name type="common">Canine roundworm</name>
    <dbReference type="NCBI Taxonomy" id="6265"/>
    <lineage>
        <taxon>Eukaryota</taxon>
        <taxon>Metazoa</taxon>
        <taxon>Ecdysozoa</taxon>
        <taxon>Nematoda</taxon>
        <taxon>Chromadorea</taxon>
        <taxon>Rhabditida</taxon>
        <taxon>Spirurina</taxon>
        <taxon>Ascaridomorpha</taxon>
        <taxon>Ascaridoidea</taxon>
        <taxon>Toxocaridae</taxon>
        <taxon>Toxocara</taxon>
    </lineage>
</organism>
<dbReference type="WBParaSite" id="TCNE_0001077701-mRNA-1">
    <property type="protein sequence ID" value="TCNE_0001077701-mRNA-1"/>
    <property type="gene ID" value="TCNE_0001077701"/>
</dbReference>
<gene>
    <name evidence="2" type="ORF">TCNE_LOCUS10777</name>
</gene>
<reference evidence="2 3" key="2">
    <citation type="submission" date="2018-11" db="EMBL/GenBank/DDBJ databases">
        <authorList>
            <consortium name="Pathogen Informatics"/>
        </authorList>
    </citation>
    <scope>NUCLEOTIDE SEQUENCE [LARGE SCALE GENOMIC DNA]</scope>
</reference>
<accession>A0A183UQK7</accession>
<protein>
    <submittedName>
        <fullName evidence="4">CUE domain-containing protein</fullName>
    </submittedName>
</protein>
<proteinExistence type="predicted"/>
<dbReference type="Proteomes" id="UP000050794">
    <property type="component" value="Unassembled WGS sequence"/>
</dbReference>
<sequence length="133" mass="14709">MLSSTSGSVEDSLGATSFYIDFADAFCYGAGVAFAVVVVYCLSRKILMSEIDSLRRNIQIIRMNDDTTSVPKSRIEVEDRLMKYIRENFGSAIIKKLLRDNQALDASKRVTASMDCASEVPDNNTSLPLRRAA</sequence>
<dbReference type="AlphaFoldDB" id="A0A183UQK7"/>
<feature type="transmembrane region" description="Helical" evidence="1">
    <location>
        <begin position="20"/>
        <end position="42"/>
    </location>
</feature>
<evidence type="ECO:0000256" key="1">
    <source>
        <dbReference type="SAM" id="Phobius"/>
    </source>
</evidence>
<keyword evidence="1" id="KW-0812">Transmembrane</keyword>
<name>A0A183UQK7_TOXCA</name>
<keyword evidence="3" id="KW-1185">Reference proteome</keyword>
<evidence type="ECO:0000313" key="4">
    <source>
        <dbReference type="WBParaSite" id="TCNE_0001077701-mRNA-1"/>
    </source>
</evidence>
<evidence type="ECO:0000313" key="3">
    <source>
        <dbReference type="Proteomes" id="UP000050794"/>
    </source>
</evidence>
<dbReference type="EMBL" id="UYWY01020613">
    <property type="protein sequence ID" value="VDM42098.1"/>
    <property type="molecule type" value="Genomic_DNA"/>
</dbReference>
<keyword evidence="1" id="KW-1133">Transmembrane helix</keyword>
<keyword evidence="1" id="KW-0472">Membrane</keyword>
<reference evidence="4" key="1">
    <citation type="submission" date="2016-06" db="UniProtKB">
        <authorList>
            <consortium name="WormBaseParasite"/>
        </authorList>
    </citation>
    <scope>IDENTIFICATION</scope>
</reference>
<evidence type="ECO:0000313" key="2">
    <source>
        <dbReference type="EMBL" id="VDM42098.1"/>
    </source>
</evidence>